<dbReference type="AlphaFoldDB" id="A0A2A9NJW2"/>
<evidence type="ECO:0000313" key="2">
    <source>
        <dbReference type="Proteomes" id="UP000242287"/>
    </source>
</evidence>
<organism evidence="1 2">
    <name type="scientific">Amanita thiersii Skay4041</name>
    <dbReference type="NCBI Taxonomy" id="703135"/>
    <lineage>
        <taxon>Eukaryota</taxon>
        <taxon>Fungi</taxon>
        <taxon>Dikarya</taxon>
        <taxon>Basidiomycota</taxon>
        <taxon>Agaricomycotina</taxon>
        <taxon>Agaricomycetes</taxon>
        <taxon>Agaricomycetidae</taxon>
        <taxon>Agaricales</taxon>
        <taxon>Pluteineae</taxon>
        <taxon>Amanitaceae</taxon>
        <taxon>Amanita</taxon>
    </lineage>
</organism>
<accession>A0A2A9NJW2</accession>
<dbReference type="EMBL" id="KZ302083">
    <property type="protein sequence ID" value="PFH47963.1"/>
    <property type="molecule type" value="Genomic_DNA"/>
</dbReference>
<name>A0A2A9NJW2_9AGAR</name>
<evidence type="ECO:0000313" key="1">
    <source>
        <dbReference type="EMBL" id="PFH47963.1"/>
    </source>
</evidence>
<keyword evidence="2" id="KW-1185">Reference proteome</keyword>
<proteinExistence type="predicted"/>
<protein>
    <submittedName>
        <fullName evidence="1">Uncharacterized protein</fullName>
    </submittedName>
</protein>
<dbReference type="Proteomes" id="UP000242287">
    <property type="component" value="Unassembled WGS sequence"/>
</dbReference>
<reference evidence="1 2" key="1">
    <citation type="submission" date="2014-02" db="EMBL/GenBank/DDBJ databases">
        <title>Transposable element dynamics among asymbiotic and ectomycorrhizal Amanita fungi.</title>
        <authorList>
            <consortium name="DOE Joint Genome Institute"/>
            <person name="Hess J."/>
            <person name="Skrede I."/>
            <person name="Wolfe B."/>
            <person name="LaButti K."/>
            <person name="Ohm R.A."/>
            <person name="Grigoriev I.V."/>
            <person name="Pringle A."/>
        </authorList>
    </citation>
    <scope>NUCLEOTIDE SEQUENCE [LARGE SCALE GENOMIC DNA]</scope>
    <source>
        <strain evidence="1 2">SKay4041</strain>
    </source>
</reference>
<gene>
    <name evidence="1" type="ORF">AMATHDRAFT_6268</name>
</gene>
<sequence length="235" mass="26432">MLITSNTVYKSDNDKREKKQTLYTVRDNDVSEANSLLAGIGANIGIRRLWSKARLIGTVLALLCEAPRSSAEAERRKYSSTDGGRAWYTRIRAPGFAFVDIILVRRGEASHPSAKISTDLTQIDKTTRRCRLVPHKIMPSVTITVYRLKAEVLPTVGHIRTILHDHTVKSTRRVVPVLQRNPEFSVAECCNSMVYAFGYTPGCWLSSSTSNATQIFGTPLLREGFFIRCNLFLFY</sequence>